<dbReference type="InterPro" id="IPR036291">
    <property type="entry name" value="NAD(P)-bd_dom_sf"/>
</dbReference>
<gene>
    <name evidence="4" type="ORF">KP79_PYT19034</name>
</gene>
<dbReference type="PANTHER" id="PTHR42840">
    <property type="entry name" value="NAD(P)-BINDING ROSSMANN-FOLD SUPERFAMILY PROTEIN-RELATED"/>
    <property type="match status" value="1"/>
</dbReference>
<dbReference type="GO" id="GO:0016491">
    <property type="term" value="F:oxidoreductase activity"/>
    <property type="evidence" value="ECO:0007669"/>
    <property type="project" value="UniProtKB-KW"/>
</dbReference>
<feature type="domain" description="Gfo/Idh/MocA-like oxidoreductase N-terminal" evidence="2">
    <location>
        <begin position="2"/>
        <end position="126"/>
    </location>
</feature>
<dbReference type="Proteomes" id="UP000242188">
    <property type="component" value="Unassembled WGS sequence"/>
</dbReference>
<accession>A0A210PVK8</accession>
<organism evidence="4 5">
    <name type="scientific">Mizuhopecten yessoensis</name>
    <name type="common">Japanese scallop</name>
    <name type="synonym">Patinopecten yessoensis</name>
    <dbReference type="NCBI Taxonomy" id="6573"/>
    <lineage>
        <taxon>Eukaryota</taxon>
        <taxon>Metazoa</taxon>
        <taxon>Spiralia</taxon>
        <taxon>Lophotrochozoa</taxon>
        <taxon>Mollusca</taxon>
        <taxon>Bivalvia</taxon>
        <taxon>Autobranchia</taxon>
        <taxon>Pteriomorphia</taxon>
        <taxon>Pectinida</taxon>
        <taxon>Pectinoidea</taxon>
        <taxon>Pectinidae</taxon>
        <taxon>Mizuhopecten</taxon>
    </lineage>
</organism>
<evidence type="ECO:0000259" key="3">
    <source>
        <dbReference type="Pfam" id="PF02894"/>
    </source>
</evidence>
<dbReference type="PANTHER" id="PTHR42840:SF3">
    <property type="entry name" value="BINDING ROSSMANN FOLD OXIDOREDUCTASE, PUTATIVE (AFU_ORTHOLOGUE AFUA_2G10240)-RELATED"/>
    <property type="match status" value="1"/>
</dbReference>
<dbReference type="GO" id="GO:0006740">
    <property type="term" value="P:NADPH regeneration"/>
    <property type="evidence" value="ECO:0007669"/>
    <property type="project" value="TreeGrafter"/>
</dbReference>
<comment type="caution">
    <text evidence="4">The sequence shown here is derived from an EMBL/GenBank/DDBJ whole genome shotgun (WGS) entry which is preliminary data.</text>
</comment>
<dbReference type="Pfam" id="PF01408">
    <property type="entry name" value="GFO_IDH_MocA"/>
    <property type="match status" value="1"/>
</dbReference>
<dbReference type="AlphaFoldDB" id="A0A210PVK8"/>
<dbReference type="InterPro" id="IPR004104">
    <property type="entry name" value="Gfo/Idh/MocA-like_OxRdtase_C"/>
</dbReference>
<name>A0A210PVK8_MIZYE</name>
<evidence type="ECO:0000256" key="1">
    <source>
        <dbReference type="ARBA" id="ARBA00023002"/>
    </source>
</evidence>
<proteinExistence type="predicted"/>
<evidence type="ECO:0000313" key="4">
    <source>
        <dbReference type="EMBL" id="OWF40492.1"/>
    </source>
</evidence>
<keyword evidence="1" id="KW-0560">Oxidoreductase</keyword>
<sequence>MEVAIFGVGRIGQIHLGHLVDERRVRVTYLVDHEPVHETIKDLTQKHSLTDVTILKTEDAHMAIKDEKVKAIFVCTPVGQKVELITKGLQSGKHVFCEKPISLIKDEVESCYKMANDHGLTIQCGFNKRFDTSVRQLHDKIRQGELGQLRMIKLTARELPGLTWKEYLLSSGGIFIDTVVHEFDLMCWLAGERPRYITSFGHTQNQLFEECGDVDGAVILLKFSSGLMGFIESFRSVPYGYDQRFEVLGSDGMTVVTNPKITNIENWTKDSIHTSPIWQNGLTRYTEGYREEVRHFLDVVEGKCECTVKGDEVLLVHLLAECAARSMREGRVIEIPN</sequence>
<feature type="domain" description="Gfo/Idh/MocA-like oxidoreductase C-terminal" evidence="3">
    <location>
        <begin position="140"/>
        <end position="335"/>
    </location>
</feature>
<evidence type="ECO:0000259" key="2">
    <source>
        <dbReference type="Pfam" id="PF01408"/>
    </source>
</evidence>
<dbReference type="GO" id="GO:0005737">
    <property type="term" value="C:cytoplasm"/>
    <property type="evidence" value="ECO:0007669"/>
    <property type="project" value="TreeGrafter"/>
</dbReference>
<dbReference type="Gene3D" id="3.40.50.720">
    <property type="entry name" value="NAD(P)-binding Rossmann-like Domain"/>
    <property type="match status" value="1"/>
</dbReference>
<dbReference type="InterPro" id="IPR000683">
    <property type="entry name" value="Gfo/Idh/MocA-like_OxRdtase_N"/>
</dbReference>
<keyword evidence="5" id="KW-1185">Reference proteome</keyword>
<evidence type="ECO:0000313" key="5">
    <source>
        <dbReference type="Proteomes" id="UP000242188"/>
    </source>
</evidence>
<reference evidence="4 5" key="1">
    <citation type="journal article" date="2017" name="Nat. Ecol. Evol.">
        <title>Scallop genome provides insights into evolution of bilaterian karyotype and development.</title>
        <authorList>
            <person name="Wang S."/>
            <person name="Zhang J."/>
            <person name="Jiao W."/>
            <person name="Li J."/>
            <person name="Xun X."/>
            <person name="Sun Y."/>
            <person name="Guo X."/>
            <person name="Huan P."/>
            <person name="Dong B."/>
            <person name="Zhang L."/>
            <person name="Hu X."/>
            <person name="Sun X."/>
            <person name="Wang J."/>
            <person name="Zhao C."/>
            <person name="Wang Y."/>
            <person name="Wang D."/>
            <person name="Huang X."/>
            <person name="Wang R."/>
            <person name="Lv J."/>
            <person name="Li Y."/>
            <person name="Zhang Z."/>
            <person name="Liu B."/>
            <person name="Lu W."/>
            <person name="Hui Y."/>
            <person name="Liang J."/>
            <person name="Zhou Z."/>
            <person name="Hou R."/>
            <person name="Li X."/>
            <person name="Liu Y."/>
            <person name="Li H."/>
            <person name="Ning X."/>
            <person name="Lin Y."/>
            <person name="Zhao L."/>
            <person name="Xing Q."/>
            <person name="Dou J."/>
            <person name="Li Y."/>
            <person name="Mao J."/>
            <person name="Guo H."/>
            <person name="Dou H."/>
            <person name="Li T."/>
            <person name="Mu C."/>
            <person name="Jiang W."/>
            <person name="Fu Q."/>
            <person name="Fu X."/>
            <person name="Miao Y."/>
            <person name="Liu J."/>
            <person name="Yu Q."/>
            <person name="Li R."/>
            <person name="Liao H."/>
            <person name="Li X."/>
            <person name="Kong Y."/>
            <person name="Jiang Z."/>
            <person name="Chourrout D."/>
            <person name="Li R."/>
            <person name="Bao Z."/>
        </authorList>
    </citation>
    <scope>NUCLEOTIDE SEQUENCE [LARGE SCALE GENOMIC DNA]</scope>
    <source>
        <strain evidence="4 5">PY_sf001</strain>
    </source>
</reference>
<dbReference type="Gene3D" id="3.30.360.10">
    <property type="entry name" value="Dihydrodipicolinate Reductase, domain 2"/>
    <property type="match status" value="1"/>
</dbReference>
<dbReference type="STRING" id="6573.A0A210PVK8"/>
<dbReference type="EMBL" id="NEDP02005461">
    <property type="protein sequence ID" value="OWF40492.1"/>
    <property type="molecule type" value="Genomic_DNA"/>
</dbReference>
<dbReference type="GO" id="GO:0000166">
    <property type="term" value="F:nucleotide binding"/>
    <property type="evidence" value="ECO:0007669"/>
    <property type="project" value="InterPro"/>
</dbReference>
<protein>
    <submittedName>
        <fullName evidence="4">Oxidoreductase YrbE</fullName>
    </submittedName>
</protein>
<dbReference type="SUPFAM" id="SSF51735">
    <property type="entry name" value="NAD(P)-binding Rossmann-fold domains"/>
    <property type="match status" value="1"/>
</dbReference>
<dbReference type="OrthoDB" id="64915at2759"/>
<dbReference type="Pfam" id="PF02894">
    <property type="entry name" value="GFO_IDH_MocA_C"/>
    <property type="match status" value="1"/>
</dbReference>
<dbReference type="SUPFAM" id="SSF55347">
    <property type="entry name" value="Glyceraldehyde-3-phosphate dehydrogenase-like, C-terminal domain"/>
    <property type="match status" value="1"/>
</dbReference>